<evidence type="ECO:0000313" key="2">
    <source>
        <dbReference type="EMBL" id="RAK43302.1"/>
    </source>
</evidence>
<reference evidence="2 3" key="1">
    <citation type="submission" date="2018-06" db="EMBL/GenBank/DDBJ databases">
        <title>Genomic Encyclopedia of Type Strains, Phase III (KMG-III): the genomes of soil and plant-associated and newly described type strains.</title>
        <authorList>
            <person name="Whitman W."/>
        </authorList>
    </citation>
    <scope>NUCLEOTIDE SEQUENCE [LARGE SCALE GENOMIC DNA]</scope>
    <source>
        <strain evidence="2 3">CGMCC 4.7090</strain>
    </source>
</reference>
<accession>A0A327ZKD0</accession>
<evidence type="ECO:0008006" key="4">
    <source>
        <dbReference type="Google" id="ProtNLM"/>
    </source>
</evidence>
<dbReference type="OrthoDB" id="3295938at2"/>
<evidence type="ECO:0000313" key="3">
    <source>
        <dbReference type="Proteomes" id="UP000249341"/>
    </source>
</evidence>
<name>A0A327ZKD0_9ACTN</name>
<proteinExistence type="predicted"/>
<dbReference type="EMBL" id="QLMJ01000001">
    <property type="protein sequence ID" value="RAK43302.1"/>
    <property type="molecule type" value="Genomic_DNA"/>
</dbReference>
<dbReference type="Proteomes" id="UP000249341">
    <property type="component" value="Unassembled WGS sequence"/>
</dbReference>
<dbReference type="AlphaFoldDB" id="A0A327ZKD0"/>
<protein>
    <recommendedName>
        <fullName evidence="4">PknH-like protein</fullName>
    </recommendedName>
</protein>
<sequence length="232" mass="23857">MRMLKNIAVSLTTGVVAVLALSAPAVAAPAGLADGLLTEKDLPAGKGWAAFDAEVMGVGLLPGLIDPNSLGGDPCKMPDAPPLKNLLAPATTQPVAPRAAGKVKLELAAFMKGADGPMLLQTLAGTGKKAAHDLVDGTRDMLKRCPTTKSGNITMEMSALPKFPKVGDDSQAISVVVTLKDGNFEIAVPGKLVAVAQDDVYATVALVGSEEPDTAELKKLTKRALKKLDKAL</sequence>
<keyword evidence="1" id="KW-0732">Signal</keyword>
<evidence type="ECO:0000256" key="1">
    <source>
        <dbReference type="SAM" id="SignalP"/>
    </source>
</evidence>
<feature type="signal peptide" evidence="1">
    <location>
        <begin position="1"/>
        <end position="27"/>
    </location>
</feature>
<comment type="caution">
    <text evidence="2">The sequence shown here is derived from an EMBL/GenBank/DDBJ whole genome shotgun (WGS) entry which is preliminary data.</text>
</comment>
<gene>
    <name evidence="2" type="ORF">B0I29_101432</name>
</gene>
<organism evidence="2 3">
    <name type="scientific">Actinoplanes lutulentus</name>
    <dbReference type="NCBI Taxonomy" id="1287878"/>
    <lineage>
        <taxon>Bacteria</taxon>
        <taxon>Bacillati</taxon>
        <taxon>Actinomycetota</taxon>
        <taxon>Actinomycetes</taxon>
        <taxon>Micromonosporales</taxon>
        <taxon>Micromonosporaceae</taxon>
        <taxon>Actinoplanes</taxon>
    </lineage>
</organism>
<dbReference type="RefSeq" id="WP_146616687.1">
    <property type="nucleotide sequence ID" value="NZ_JACHWI010000001.1"/>
</dbReference>
<feature type="chain" id="PRO_5038665443" description="PknH-like protein" evidence="1">
    <location>
        <begin position="28"/>
        <end position="232"/>
    </location>
</feature>
<keyword evidence="3" id="KW-1185">Reference proteome</keyword>